<dbReference type="FunFam" id="1.10.8.270:FF:000026">
    <property type="entry name" value="TBC (Tre-2/Bub2/Cdc16) domain family"/>
    <property type="match status" value="1"/>
</dbReference>
<dbReference type="Gene3D" id="1.10.472.80">
    <property type="entry name" value="Ypt/Rab-GAP domain of gyp1p, domain 3"/>
    <property type="match status" value="1"/>
</dbReference>
<dbReference type="Gene3D" id="1.10.8.270">
    <property type="entry name" value="putative rabgap domain of human tbc1 domain family member 14 like domains"/>
    <property type="match status" value="1"/>
</dbReference>
<dbReference type="OrthoDB" id="17687at2759"/>
<feature type="region of interest" description="Disordered" evidence="1">
    <location>
        <begin position="677"/>
        <end position="714"/>
    </location>
</feature>
<dbReference type="Pfam" id="PF00566">
    <property type="entry name" value="RabGAP-TBC"/>
    <property type="match status" value="1"/>
</dbReference>
<dbReference type="Gene3D" id="1.10.238.10">
    <property type="entry name" value="EF-hand"/>
    <property type="match status" value="1"/>
</dbReference>
<sequence length="714" mass="81725">MTHVLKVDAEKTACEQFCDILKEGLNKNVTKMKTSLRPFLMTCKSEEILETPEGPIYIQDTIGGLGLQFGYRSDATEVKDEKKLRIWTRYFQDNGRNLTLVRQPIFGKMVRAGLPNALRGEVWEMCSGSIYLRFANKGVYQQILDSHKDVDSFVKDEIEKDLHRSLPEYEAYQTSEGISRLRRVLTAYSWKNIELGYCQAMNIVTSSLLIYMTEEQAFWALNSLVDHLCPGYYSSSMYGVLLDQVVLEELVKKYMPKLTEHFQERQIQLSVACLPWFLTLYINSMPLPFAFPILKINEKELLTVDDDSELLVIAKEFFKALNMPMDDTATEQHHTKPSDIFNNLMKSAYTDFNKVTSDQITELRRQNELRVIGGVETFTKRNALRNVKNTVYFSNDEISIIYDYFSSALYYANNQGKSIVPEMDLKAFTKMLESMTTWAKFNNQNSNNTSSVIAGNSSDSMRIAQAILQSFIRRLFENFRAEGRTGIALVDTVTKLGEILRGDIMSKAAFFFALYDKDKKDILTNQELYSMASEFHLILCLLEIPHPLDTIANFICLSAEQTNTPKAMEHLHQQLDVFDRDDIGSESGELDMKRVFEFTNDFHQVLMGTEAPMIEITLPMFRMIVLTEESLDQFIQTDFPQSFKLQKSLVERQKGLGHEIFEALLVEGKKLASNMTAAGQQDKLSVSNTKNRSMLTCSRSPKSVKSTVSNFEDD</sequence>
<dbReference type="SMART" id="SM00164">
    <property type="entry name" value="TBC"/>
    <property type="match status" value="1"/>
</dbReference>
<dbReference type="EMBL" id="PJQM01003621">
    <property type="protein sequence ID" value="RCH87930.1"/>
    <property type="molecule type" value="Genomic_DNA"/>
</dbReference>
<dbReference type="PROSITE" id="PS50086">
    <property type="entry name" value="TBC_RABGAP"/>
    <property type="match status" value="1"/>
</dbReference>
<keyword evidence="5" id="KW-1185">Reference proteome</keyword>
<dbReference type="SUPFAM" id="SSF47473">
    <property type="entry name" value="EF-hand"/>
    <property type="match status" value="1"/>
</dbReference>
<evidence type="ECO:0000313" key="4">
    <source>
        <dbReference type="EMBL" id="RCH87930.1"/>
    </source>
</evidence>
<dbReference type="GO" id="GO:0031267">
    <property type="term" value="F:small GTPase binding"/>
    <property type="evidence" value="ECO:0007669"/>
    <property type="project" value="TreeGrafter"/>
</dbReference>
<evidence type="ECO:0000259" key="2">
    <source>
        <dbReference type="PROSITE" id="PS50086"/>
    </source>
</evidence>
<proteinExistence type="predicted"/>
<reference evidence="4 5" key="1">
    <citation type="journal article" date="2018" name="G3 (Bethesda)">
        <title>Phylogenetic and Phylogenomic Definition of Rhizopus Species.</title>
        <authorList>
            <person name="Gryganskyi A.P."/>
            <person name="Golan J."/>
            <person name="Dolatabadi S."/>
            <person name="Mondo S."/>
            <person name="Robb S."/>
            <person name="Idnurm A."/>
            <person name="Muszewska A."/>
            <person name="Steczkiewicz K."/>
            <person name="Masonjones S."/>
            <person name="Liao H.L."/>
            <person name="Gajdeczka M.T."/>
            <person name="Anike F."/>
            <person name="Vuek A."/>
            <person name="Anishchenko I.M."/>
            <person name="Voigt K."/>
            <person name="de Hoog G.S."/>
            <person name="Smith M.E."/>
            <person name="Heitman J."/>
            <person name="Vilgalys R."/>
            <person name="Stajich J.E."/>
        </authorList>
    </citation>
    <scope>NUCLEOTIDE SEQUENCE [LARGE SCALE GENOMIC DNA]</scope>
    <source>
        <strain evidence="4 5">LSU 92-RS-03</strain>
    </source>
</reference>
<dbReference type="PANTHER" id="PTHR47219:SF20">
    <property type="entry name" value="TBC1 DOMAIN FAMILY MEMBER 2B"/>
    <property type="match status" value="1"/>
</dbReference>
<dbReference type="PANTHER" id="PTHR47219">
    <property type="entry name" value="RAB GTPASE-ACTIVATING PROTEIN 1-LIKE"/>
    <property type="match status" value="1"/>
</dbReference>
<dbReference type="InterPro" id="IPR011992">
    <property type="entry name" value="EF-hand-dom_pair"/>
</dbReference>
<evidence type="ECO:0008006" key="6">
    <source>
        <dbReference type="Google" id="ProtNLM"/>
    </source>
</evidence>
<dbReference type="InterPro" id="IPR035969">
    <property type="entry name" value="Rab-GAP_TBC_sf"/>
</dbReference>
<gene>
    <name evidence="4" type="ORF">CU098_000025</name>
</gene>
<dbReference type="GO" id="GO:0005509">
    <property type="term" value="F:calcium ion binding"/>
    <property type="evidence" value="ECO:0007669"/>
    <property type="project" value="InterPro"/>
</dbReference>
<evidence type="ECO:0000313" key="5">
    <source>
        <dbReference type="Proteomes" id="UP000253551"/>
    </source>
</evidence>
<dbReference type="SUPFAM" id="SSF47923">
    <property type="entry name" value="Ypt/Rab-GAP domain of gyp1p"/>
    <property type="match status" value="2"/>
</dbReference>
<name>A0A367JDD1_RHIST</name>
<dbReference type="STRING" id="4846.A0A367JDD1"/>
<accession>A0A367JDD1</accession>
<feature type="domain" description="Rab-GAP TBC" evidence="2">
    <location>
        <begin position="113"/>
        <end position="301"/>
    </location>
</feature>
<dbReference type="InterPro" id="IPR050302">
    <property type="entry name" value="Rab_GAP_TBC_domain"/>
</dbReference>
<evidence type="ECO:0000259" key="3">
    <source>
        <dbReference type="PROSITE" id="PS50222"/>
    </source>
</evidence>
<dbReference type="GO" id="GO:0005096">
    <property type="term" value="F:GTPase activator activity"/>
    <property type="evidence" value="ECO:0007669"/>
    <property type="project" value="TreeGrafter"/>
</dbReference>
<feature type="non-terminal residue" evidence="4">
    <location>
        <position position="714"/>
    </location>
</feature>
<comment type="caution">
    <text evidence="4">The sequence shown here is derived from an EMBL/GenBank/DDBJ whole genome shotgun (WGS) entry which is preliminary data.</text>
</comment>
<evidence type="ECO:0000256" key="1">
    <source>
        <dbReference type="SAM" id="MobiDB-lite"/>
    </source>
</evidence>
<protein>
    <recommendedName>
        <fullName evidence="6">Rab-GAP TBC domain-containing protein</fullName>
    </recommendedName>
</protein>
<dbReference type="AlphaFoldDB" id="A0A367JDD1"/>
<feature type="domain" description="EF-hand" evidence="3">
    <location>
        <begin position="503"/>
        <end position="538"/>
    </location>
</feature>
<dbReference type="PROSITE" id="PS50222">
    <property type="entry name" value="EF_HAND_2"/>
    <property type="match status" value="1"/>
</dbReference>
<dbReference type="Proteomes" id="UP000253551">
    <property type="component" value="Unassembled WGS sequence"/>
</dbReference>
<organism evidence="4 5">
    <name type="scientific">Rhizopus stolonifer</name>
    <name type="common">Rhizopus nigricans</name>
    <dbReference type="NCBI Taxonomy" id="4846"/>
    <lineage>
        <taxon>Eukaryota</taxon>
        <taxon>Fungi</taxon>
        <taxon>Fungi incertae sedis</taxon>
        <taxon>Mucoromycota</taxon>
        <taxon>Mucoromycotina</taxon>
        <taxon>Mucoromycetes</taxon>
        <taxon>Mucorales</taxon>
        <taxon>Mucorineae</taxon>
        <taxon>Rhizopodaceae</taxon>
        <taxon>Rhizopus</taxon>
    </lineage>
</organism>
<dbReference type="InterPro" id="IPR002048">
    <property type="entry name" value="EF_hand_dom"/>
</dbReference>
<dbReference type="Gene3D" id="1.10.10.750">
    <property type="entry name" value="Ypt/Rab-GAP domain of gyp1p, domain 1"/>
    <property type="match status" value="1"/>
</dbReference>
<dbReference type="InterPro" id="IPR000195">
    <property type="entry name" value="Rab-GAP-TBC_dom"/>
</dbReference>